<dbReference type="InterPro" id="IPR036068">
    <property type="entry name" value="Nicotinate_pribotase-like_C"/>
</dbReference>
<comment type="pathway">
    <text evidence="2">Cofactor biosynthesis; NAD(+) biosynthesis; nicotinate D-ribonucleotide from quinolinate: step 1/1.</text>
</comment>
<dbReference type="CDD" id="cd01572">
    <property type="entry name" value="QPRTase"/>
    <property type="match status" value="1"/>
</dbReference>
<dbReference type="InterPro" id="IPR004393">
    <property type="entry name" value="NadC"/>
</dbReference>
<evidence type="ECO:0000256" key="7">
    <source>
        <dbReference type="ARBA" id="ARBA00022679"/>
    </source>
</evidence>
<dbReference type="Pfam" id="PF01729">
    <property type="entry name" value="QRPTase_C"/>
    <property type="match status" value="1"/>
</dbReference>
<keyword evidence="6 9" id="KW-0328">Glycosyltransferase</keyword>
<dbReference type="Gene3D" id="3.90.1170.20">
    <property type="entry name" value="Quinolinate phosphoribosyl transferase, N-terminal domain"/>
    <property type="match status" value="1"/>
</dbReference>
<sequence length="286" mass="30386">MWPRHLPDLEWRPIIEAALREDLGIGGDVTSQLVIDPAASARAVFRARKAGVLAGLPAARLAFSCLDPQLHFKAMKQDGDRLHPGDVIAEVSGNARTILAAERTALNLLSHLSGIASVTRQIVDKVASFGTRVTCTRKTLPGLRALQKYAVLMGGGHNHRYRLDDAVMIKDNHIAIAGGIAPALTMARRHIGHMMKISLEVDSLAQLEAAMMAGGADIYLLDNMSPELLRRAVECVAGKAVTEASGGITPETAASVAETGVDVISLGWLTHSVTALDIGLDISSEV</sequence>
<proteinExistence type="inferred from homology"/>
<evidence type="ECO:0000256" key="3">
    <source>
        <dbReference type="ARBA" id="ARBA00009400"/>
    </source>
</evidence>
<dbReference type="PANTHER" id="PTHR32179:SF3">
    <property type="entry name" value="NICOTINATE-NUCLEOTIDE PYROPHOSPHORYLASE [CARBOXYLATING]"/>
    <property type="match status" value="1"/>
</dbReference>
<dbReference type="Pfam" id="PF02749">
    <property type="entry name" value="QRPTase_N"/>
    <property type="match status" value="1"/>
</dbReference>
<keyword evidence="5" id="KW-0662">Pyridine nucleotide biosynthesis</keyword>
<reference evidence="12" key="1">
    <citation type="submission" date="2022-10" db="EMBL/GenBank/DDBJ databases">
        <title>Candidatus Kirkpatrella diaphorinas gen. nov., sp. nov., an uncultured endosymbiont identified in a population of Diaphorina citri from Hawaii.</title>
        <authorList>
            <person name="Henry E.M."/>
            <person name="Carlson C.R."/>
            <person name="Kuo Y.-W."/>
        </authorList>
    </citation>
    <scope>NUCLEOTIDE SEQUENCE</scope>
    <source>
        <strain evidence="12">CADCRV1</strain>
    </source>
</reference>
<dbReference type="SUPFAM" id="SSF51690">
    <property type="entry name" value="Nicotinate/Quinolinate PRTase C-terminal domain-like"/>
    <property type="match status" value="1"/>
</dbReference>
<feature type="domain" description="Quinolinate phosphoribosyl transferase N-terminal" evidence="11">
    <location>
        <begin position="28"/>
        <end position="113"/>
    </location>
</feature>
<dbReference type="NCBIfam" id="TIGR00078">
    <property type="entry name" value="nadC"/>
    <property type="match status" value="1"/>
</dbReference>
<evidence type="ECO:0000259" key="10">
    <source>
        <dbReference type="Pfam" id="PF01729"/>
    </source>
</evidence>
<evidence type="ECO:0000256" key="1">
    <source>
        <dbReference type="ARBA" id="ARBA00003237"/>
    </source>
</evidence>
<evidence type="ECO:0000256" key="5">
    <source>
        <dbReference type="ARBA" id="ARBA00022642"/>
    </source>
</evidence>
<evidence type="ECO:0000256" key="2">
    <source>
        <dbReference type="ARBA" id="ARBA00004893"/>
    </source>
</evidence>
<evidence type="ECO:0000256" key="6">
    <source>
        <dbReference type="ARBA" id="ARBA00022676"/>
    </source>
</evidence>
<evidence type="ECO:0000313" key="13">
    <source>
        <dbReference type="Proteomes" id="UP001163831"/>
    </source>
</evidence>
<dbReference type="EMBL" id="CP107052">
    <property type="protein sequence ID" value="UYH51516.1"/>
    <property type="molecule type" value="Genomic_DNA"/>
</dbReference>
<evidence type="ECO:0000256" key="9">
    <source>
        <dbReference type="PIRNR" id="PIRNR006250"/>
    </source>
</evidence>
<gene>
    <name evidence="12" type="primary">nadC</name>
    <name evidence="12" type="ORF">N5W20_01140</name>
</gene>
<evidence type="ECO:0000259" key="11">
    <source>
        <dbReference type="Pfam" id="PF02749"/>
    </source>
</evidence>
<comment type="similarity">
    <text evidence="3 9">Belongs to the NadC/ModD family.</text>
</comment>
<accession>A0ABY6GKH7</accession>
<dbReference type="InterPro" id="IPR037128">
    <property type="entry name" value="Quinolinate_PRibosylTase_N_sf"/>
</dbReference>
<dbReference type="RefSeq" id="WP_319807109.1">
    <property type="nucleotide sequence ID" value="NZ_CP107052.1"/>
</dbReference>
<comment type="function">
    <text evidence="1">Involved in the catabolism of quinolinic acid (QA).</text>
</comment>
<dbReference type="SUPFAM" id="SSF54675">
    <property type="entry name" value="Nicotinate/Quinolinate PRTase N-terminal domain-like"/>
    <property type="match status" value="1"/>
</dbReference>
<keyword evidence="7 9" id="KW-0808">Transferase</keyword>
<dbReference type="InterPro" id="IPR027277">
    <property type="entry name" value="NadC/ModD"/>
</dbReference>
<dbReference type="Proteomes" id="UP001163831">
    <property type="component" value="Chromosome"/>
</dbReference>
<keyword evidence="13" id="KW-1185">Reference proteome</keyword>
<dbReference type="InterPro" id="IPR022412">
    <property type="entry name" value="Quinolinate_PRibosylTrfase_N"/>
</dbReference>
<dbReference type="EC" id="2.4.2.19" evidence="4"/>
<dbReference type="PANTHER" id="PTHR32179">
    <property type="entry name" value="NICOTINATE-NUCLEOTIDE PYROPHOSPHORYLASE [CARBOXYLATING]"/>
    <property type="match status" value="1"/>
</dbReference>
<feature type="domain" description="Quinolinate phosphoribosyl transferase C-terminal" evidence="10">
    <location>
        <begin position="115"/>
        <end position="281"/>
    </location>
</feature>
<dbReference type="GO" id="GO:0004514">
    <property type="term" value="F:nicotinate-nucleotide diphosphorylase (carboxylating) activity"/>
    <property type="evidence" value="ECO:0007669"/>
    <property type="project" value="UniProtKB-EC"/>
</dbReference>
<evidence type="ECO:0000313" key="12">
    <source>
        <dbReference type="EMBL" id="UYH51516.1"/>
    </source>
</evidence>
<dbReference type="Gene3D" id="3.20.20.70">
    <property type="entry name" value="Aldolase class I"/>
    <property type="match status" value="1"/>
</dbReference>
<dbReference type="InterPro" id="IPR002638">
    <property type="entry name" value="Quinolinate_PRibosylTrfase_C"/>
</dbReference>
<name>A0ABY6GKH7_9PROT</name>
<dbReference type="InterPro" id="IPR013785">
    <property type="entry name" value="Aldolase_TIM"/>
</dbReference>
<dbReference type="PIRSF" id="PIRSF006250">
    <property type="entry name" value="NadC_ModD"/>
    <property type="match status" value="1"/>
</dbReference>
<protein>
    <recommendedName>
        <fullName evidence="4">nicotinate-nucleotide diphosphorylase (carboxylating)</fullName>
        <ecNumber evidence="4">2.4.2.19</ecNumber>
    </recommendedName>
    <alternativeName>
        <fullName evidence="8">Quinolinate phosphoribosyltransferase [decarboxylating]</fullName>
    </alternativeName>
</protein>
<evidence type="ECO:0000256" key="4">
    <source>
        <dbReference type="ARBA" id="ARBA00011944"/>
    </source>
</evidence>
<organism evidence="12 13">
    <name type="scientific">Candidatus Kirkpatrickella diaphorinae</name>
    <dbReference type="NCBI Taxonomy" id="2984322"/>
    <lineage>
        <taxon>Bacteria</taxon>
        <taxon>Pseudomonadati</taxon>
        <taxon>Pseudomonadota</taxon>
        <taxon>Alphaproteobacteria</taxon>
        <taxon>Acetobacterales</taxon>
        <taxon>Acetobacteraceae</taxon>
        <taxon>Candidatus Kirkpatrickella</taxon>
    </lineage>
</organism>
<evidence type="ECO:0000256" key="8">
    <source>
        <dbReference type="ARBA" id="ARBA00033102"/>
    </source>
</evidence>